<keyword evidence="5" id="KW-0964">Secreted</keyword>
<evidence type="ECO:0000256" key="3">
    <source>
        <dbReference type="ARBA" id="ARBA00022499"/>
    </source>
</evidence>
<dbReference type="GO" id="GO:0005125">
    <property type="term" value="F:cytokine activity"/>
    <property type="evidence" value="ECO:0007669"/>
    <property type="project" value="UniProtKB-KW"/>
</dbReference>
<keyword evidence="3" id="KW-1017">Isopeptide bond</keyword>
<evidence type="ECO:0000256" key="8">
    <source>
        <dbReference type="ARBA" id="ARBA00022843"/>
    </source>
</evidence>
<evidence type="ECO:0000313" key="13">
    <source>
        <dbReference type="Proteomes" id="UP000504640"/>
    </source>
</evidence>
<evidence type="ECO:0000256" key="7">
    <source>
        <dbReference type="ARBA" id="ARBA00022729"/>
    </source>
</evidence>
<dbReference type="FunFam" id="1.20.1250.10:FF:000038">
    <property type="entry name" value="Interleukin 24"/>
    <property type="match status" value="1"/>
</dbReference>
<comment type="function">
    <text evidence="11">Multifunctional cytokine mainly produced by T-cells that plays a regulatory role in immune response, tissue homeostasis, host defense, and oncogenesis. Possesses antiviral functions and induces the type I interferon response during influenza infection. Signals through two receptor complexes IL20RA/IL20RB or IL20RB/IL22RA1. In turn, stimulates the JAK1-STAT3 and MAPK pathways and promotes the secretion of pro-inflammatory mediators including IL8 and MMP1. Intracellularly, maintains endoplasmic reticulum homeostasis by restricting the eIF2alpha-CHOP pathway-mediated stress signal. In addition, acts as a quality control mechanism for the ubiquitin proteasome system by alerting the cell to proteasome dysfunction through activation of PKR/EIF2AK2.</text>
</comment>
<dbReference type="PANTHER" id="PTHR48482">
    <property type="entry name" value="INTERLEUKIN-19-RELATED"/>
    <property type="match status" value="1"/>
</dbReference>
<keyword evidence="13" id="KW-1185">Reference proteome</keyword>
<evidence type="ECO:0000256" key="2">
    <source>
        <dbReference type="ARBA" id="ARBA00008813"/>
    </source>
</evidence>
<name>A0A6J3IS67_SAPAP</name>
<evidence type="ECO:0000256" key="6">
    <source>
        <dbReference type="ARBA" id="ARBA00022703"/>
    </source>
</evidence>
<evidence type="ECO:0000256" key="5">
    <source>
        <dbReference type="ARBA" id="ARBA00022525"/>
    </source>
</evidence>
<protein>
    <recommendedName>
        <fullName evidence="12">Interleukin-24</fullName>
    </recommendedName>
</protein>
<dbReference type="RefSeq" id="XP_032145387.1">
    <property type="nucleotide sequence ID" value="XM_032289496.1"/>
</dbReference>
<evidence type="ECO:0000256" key="10">
    <source>
        <dbReference type="ARBA" id="ARBA00023180"/>
    </source>
</evidence>
<keyword evidence="9" id="KW-1015">Disulfide bond</keyword>
<dbReference type="GeneID" id="116559073"/>
<evidence type="ECO:0000256" key="1">
    <source>
        <dbReference type="ARBA" id="ARBA00004613"/>
    </source>
</evidence>
<keyword evidence="10" id="KW-0325">Glycoprotein</keyword>
<dbReference type="InterPro" id="IPR009079">
    <property type="entry name" value="4_helix_cytokine-like_core"/>
</dbReference>
<keyword evidence="8" id="KW-0832">Ubl conjugation</keyword>
<keyword evidence="7" id="KW-0732">Signal</keyword>
<dbReference type="GO" id="GO:0006915">
    <property type="term" value="P:apoptotic process"/>
    <property type="evidence" value="ECO:0007669"/>
    <property type="project" value="UniProtKB-KW"/>
</dbReference>
<dbReference type="PANTHER" id="PTHR48482:SF4">
    <property type="entry name" value="INTERLEUKIN-24"/>
    <property type="match status" value="1"/>
</dbReference>
<dbReference type="InterPro" id="IPR020443">
    <property type="entry name" value="IL-10/19/20/24/26"/>
</dbReference>
<dbReference type="InterPro" id="IPR020444">
    <property type="entry name" value="IL-24"/>
</dbReference>
<keyword evidence="4" id="KW-0202">Cytokine</keyword>
<comment type="similarity">
    <text evidence="2">Belongs to the IL-10 family.</text>
</comment>
<dbReference type="GO" id="GO:0005615">
    <property type="term" value="C:extracellular space"/>
    <property type="evidence" value="ECO:0007669"/>
    <property type="project" value="UniProtKB-KW"/>
</dbReference>
<evidence type="ECO:0000256" key="4">
    <source>
        <dbReference type="ARBA" id="ARBA00022514"/>
    </source>
</evidence>
<reference evidence="14" key="1">
    <citation type="submission" date="2025-08" db="UniProtKB">
        <authorList>
            <consortium name="RefSeq"/>
        </authorList>
    </citation>
    <scope>IDENTIFICATION</scope>
    <source>
        <tissue evidence="14">Blood</tissue>
    </source>
</reference>
<sequence>MLKNEEFSNGDVKLDWRLRTAALHRSYQERKTLFCRFEARENCDGGGGGAGRVGVNGQGAASLSFSRPSCPPLLAMASRMQMAALTCLSLLLLWSQVPGAQGQKFQFGPCQVKGVLPQKLWEAFWAVKDTMQAQDNITSVRLLRQEVLQNVSAAESCYLVHTLLEFYLKTVFKNYHDRTVEVRTLKSFSTLANNFVLIGSQLQPSQENEMFAIRDSAHRRFLLFRRAFKQLDMEAALTKALGEVDVLLTWMQKFYKF</sequence>
<keyword evidence="6" id="KW-0053">Apoptosis</keyword>
<dbReference type="PROSITE" id="PS00520">
    <property type="entry name" value="INTERLEUKIN_10"/>
    <property type="match status" value="1"/>
</dbReference>
<organism evidence="13 14">
    <name type="scientific">Sapajus apella</name>
    <name type="common">Brown-capped capuchin</name>
    <name type="synonym">Cebus apella</name>
    <dbReference type="NCBI Taxonomy" id="9515"/>
    <lineage>
        <taxon>Eukaryota</taxon>
        <taxon>Metazoa</taxon>
        <taxon>Chordata</taxon>
        <taxon>Craniata</taxon>
        <taxon>Vertebrata</taxon>
        <taxon>Euteleostomi</taxon>
        <taxon>Mammalia</taxon>
        <taxon>Eutheria</taxon>
        <taxon>Euarchontoglires</taxon>
        <taxon>Primates</taxon>
        <taxon>Haplorrhini</taxon>
        <taxon>Platyrrhini</taxon>
        <taxon>Cebidae</taxon>
        <taxon>Cebinae</taxon>
        <taxon>Sapajus</taxon>
    </lineage>
</organism>
<dbReference type="InterPro" id="IPR020423">
    <property type="entry name" value="IL-10_CS"/>
</dbReference>
<dbReference type="CTD" id="11009"/>
<dbReference type="PRINTS" id="PR01937">
    <property type="entry name" value="INTRLEUKIN24"/>
</dbReference>
<proteinExistence type="inferred from homology"/>
<evidence type="ECO:0000313" key="14">
    <source>
        <dbReference type="RefSeq" id="XP_032145387.1"/>
    </source>
</evidence>
<dbReference type="AlphaFoldDB" id="A0A6J3IS67"/>
<evidence type="ECO:0000256" key="9">
    <source>
        <dbReference type="ARBA" id="ARBA00023157"/>
    </source>
</evidence>
<comment type="subcellular location">
    <subcellularLocation>
        <location evidence="1">Secreted</location>
    </subcellularLocation>
</comment>
<dbReference type="Proteomes" id="UP000504640">
    <property type="component" value="Unplaced"/>
</dbReference>
<evidence type="ECO:0000256" key="12">
    <source>
        <dbReference type="ARBA" id="ARBA00072570"/>
    </source>
</evidence>
<dbReference type="Gene3D" id="1.20.1250.10">
    <property type="match status" value="1"/>
</dbReference>
<dbReference type="SUPFAM" id="SSF47266">
    <property type="entry name" value="4-helical cytokines"/>
    <property type="match status" value="1"/>
</dbReference>
<evidence type="ECO:0000256" key="11">
    <source>
        <dbReference type="ARBA" id="ARBA00057778"/>
    </source>
</evidence>
<gene>
    <name evidence="14" type="primary">IL24</name>
</gene>
<accession>A0A6J3IS67</accession>